<gene>
    <name evidence="1" type="ORF">PABY_10110</name>
</gene>
<evidence type="ECO:0000313" key="1">
    <source>
        <dbReference type="EMBL" id="BES81444.1"/>
    </source>
</evidence>
<name>A0ABN6ZMJ3_9CREN</name>
<dbReference type="Proteomes" id="UP001341135">
    <property type="component" value="Chromosome"/>
</dbReference>
<protein>
    <submittedName>
        <fullName evidence="1">Uncharacterized protein</fullName>
    </submittedName>
</protein>
<proteinExistence type="predicted"/>
<dbReference type="GeneID" id="89289030"/>
<evidence type="ECO:0000313" key="2">
    <source>
        <dbReference type="Proteomes" id="UP001341135"/>
    </source>
</evidence>
<dbReference type="RefSeq" id="WP_338252537.1">
    <property type="nucleotide sequence ID" value="NZ_AP028907.1"/>
</dbReference>
<organism evidence="1 2">
    <name type="scientific">Pyrodictium abyssi</name>
    <dbReference type="NCBI Taxonomy" id="54256"/>
    <lineage>
        <taxon>Archaea</taxon>
        <taxon>Thermoproteota</taxon>
        <taxon>Thermoprotei</taxon>
        <taxon>Desulfurococcales</taxon>
        <taxon>Pyrodictiaceae</taxon>
        <taxon>Pyrodictium</taxon>
    </lineage>
</organism>
<accession>A0ABN6ZMJ3</accession>
<keyword evidence="2" id="KW-1185">Reference proteome</keyword>
<dbReference type="EMBL" id="AP028907">
    <property type="protein sequence ID" value="BES81444.1"/>
    <property type="molecule type" value="Genomic_DNA"/>
</dbReference>
<sequence length="337" mass="37629">MKALTDRIRRLERIEELFTKLRREGCLPYSEFVELVDSVVADVEFLARTYGGGYRPRSLTALLAKLKELAGSYECVPSLETLLASLRRTILLALPIPVPPPIAEELSERLPEILRSTIGFAVEDLASDLGFTLQLLIRDLGAAYGQLADRIARHGLTEDELRQVGRDGLGYIAEALAIAFLAVVKGGAWRLAEKRWARVAGEKITELDLIARDVEFGVVKLHLAEVKVNPRKLSPEKLVAGKLKPLYEETRSYEIGRDVCVREVAAITFNEVTEEWEDKFKARVRKAVEEQNMKMCSEGLNVNIITPSKMIKLAREAGAHSLASAIEVFTKFIQGKK</sequence>
<reference evidence="1 2" key="1">
    <citation type="submission" date="2023-09" db="EMBL/GenBank/DDBJ databases">
        <title>Pyrofollis japonicus gen. nov. sp. nov., a novel member of the family Pyrodictiaceae isolated from the Iheya North hydrothermal field.</title>
        <authorList>
            <person name="Miyazaki U."/>
            <person name="Sanari M."/>
            <person name="Tame A."/>
            <person name="Kitajima M."/>
            <person name="Okamoto A."/>
            <person name="Sawayama S."/>
            <person name="Miyazaki J."/>
            <person name="Takai K."/>
            <person name="Nakagawa S."/>
        </authorList>
    </citation>
    <scope>NUCLEOTIDE SEQUENCE [LARGE SCALE GENOMIC DNA]</scope>
    <source>
        <strain evidence="1 2">AV2</strain>
    </source>
</reference>